<dbReference type="PROSITE" id="PS50178">
    <property type="entry name" value="ZF_FYVE"/>
    <property type="match status" value="1"/>
</dbReference>
<dbReference type="Proteomes" id="UP001162164">
    <property type="component" value="Unassembled WGS sequence"/>
</dbReference>
<dbReference type="InterPro" id="IPR052727">
    <property type="entry name" value="Rab4/Rab5_effector"/>
</dbReference>
<dbReference type="SUPFAM" id="SSF57903">
    <property type="entry name" value="FYVE/PHD zinc finger"/>
    <property type="match status" value="1"/>
</dbReference>
<keyword evidence="2 4" id="KW-0863">Zinc-finger</keyword>
<keyword evidence="7" id="KW-1185">Reference proteome</keyword>
<keyword evidence="3" id="KW-0862">Zinc</keyword>
<evidence type="ECO:0000313" key="6">
    <source>
        <dbReference type="EMBL" id="KAJ8972346.1"/>
    </source>
</evidence>
<keyword evidence="1" id="KW-0479">Metal-binding</keyword>
<comment type="caution">
    <text evidence="6">The sequence shown here is derived from an EMBL/GenBank/DDBJ whole genome shotgun (WGS) entry which is preliminary data.</text>
</comment>
<protein>
    <recommendedName>
        <fullName evidence="5">FYVE-type domain-containing protein</fullName>
    </recommendedName>
</protein>
<dbReference type="EMBL" id="JAPWTJ010001360">
    <property type="protein sequence ID" value="KAJ8972346.1"/>
    <property type="molecule type" value="Genomic_DNA"/>
</dbReference>
<reference evidence="6" key="1">
    <citation type="journal article" date="2023" name="Insect Mol. Biol.">
        <title>Genome sequencing provides insights into the evolution of gene families encoding plant cell wall-degrading enzymes in longhorned beetles.</title>
        <authorList>
            <person name="Shin N.R."/>
            <person name="Okamura Y."/>
            <person name="Kirsch R."/>
            <person name="Pauchet Y."/>
        </authorList>
    </citation>
    <scope>NUCLEOTIDE SEQUENCE</scope>
    <source>
        <strain evidence="6">MMC_N1</strain>
    </source>
</reference>
<gene>
    <name evidence="6" type="ORF">NQ317_008756</name>
</gene>
<evidence type="ECO:0000256" key="2">
    <source>
        <dbReference type="ARBA" id="ARBA00022771"/>
    </source>
</evidence>
<dbReference type="SMART" id="SM00064">
    <property type="entry name" value="FYVE"/>
    <property type="match status" value="1"/>
</dbReference>
<dbReference type="PANTHER" id="PTHR13510">
    <property type="entry name" value="FYVE-FINGER-CONTAINING RAB5 EFFECTOR PROTEIN RABENOSYN-5-RELATED"/>
    <property type="match status" value="1"/>
</dbReference>
<evidence type="ECO:0000256" key="3">
    <source>
        <dbReference type="ARBA" id="ARBA00022833"/>
    </source>
</evidence>
<sequence length="342" mass="40052">MHRVLFQSNEDKTPCFETPISEFEHIGLLMIVSEVEYKNIPSFVIQVPYLPVPLIAPTVLDPNLSKFLQNTAYHLVPKEPRPLYQFICNTIGPLLFKKECFPELNNLDIYGKAKKKILKLDDQDLESFRKELTLDKYYLEYSEPQDPGPTRSHTDYFKAVRRERLDHRTTETNKLIIRLDRLLRFFGSDRKQQEQELVAWLDGSVVTRCPSCTSAFNITRRQHHCRLCGSIMCNSCSYFLSYETAQTIVTPVTTTRDGREQSSGRESDSLRVCSHCLDMLECRRRVQIEQMMQPIICQLYSHLQKIKFQIQNSVDMYEKMYNSLVSGETTYFLQDLQSLERQ</sequence>
<evidence type="ECO:0000313" key="7">
    <source>
        <dbReference type="Proteomes" id="UP001162164"/>
    </source>
</evidence>
<name>A0ABQ9J4U7_9CUCU</name>
<organism evidence="6 7">
    <name type="scientific">Molorchus minor</name>
    <dbReference type="NCBI Taxonomy" id="1323400"/>
    <lineage>
        <taxon>Eukaryota</taxon>
        <taxon>Metazoa</taxon>
        <taxon>Ecdysozoa</taxon>
        <taxon>Arthropoda</taxon>
        <taxon>Hexapoda</taxon>
        <taxon>Insecta</taxon>
        <taxon>Pterygota</taxon>
        <taxon>Neoptera</taxon>
        <taxon>Endopterygota</taxon>
        <taxon>Coleoptera</taxon>
        <taxon>Polyphaga</taxon>
        <taxon>Cucujiformia</taxon>
        <taxon>Chrysomeloidea</taxon>
        <taxon>Cerambycidae</taxon>
        <taxon>Lamiinae</taxon>
        <taxon>Monochamini</taxon>
        <taxon>Molorchus</taxon>
    </lineage>
</organism>
<dbReference type="InterPro" id="IPR000306">
    <property type="entry name" value="Znf_FYVE"/>
</dbReference>
<evidence type="ECO:0000256" key="1">
    <source>
        <dbReference type="ARBA" id="ARBA00022723"/>
    </source>
</evidence>
<dbReference type="InterPro" id="IPR013083">
    <property type="entry name" value="Znf_RING/FYVE/PHD"/>
</dbReference>
<dbReference type="InterPro" id="IPR017455">
    <property type="entry name" value="Znf_FYVE-rel"/>
</dbReference>
<evidence type="ECO:0000259" key="5">
    <source>
        <dbReference type="PROSITE" id="PS50178"/>
    </source>
</evidence>
<feature type="domain" description="FYVE-type" evidence="5">
    <location>
        <begin position="203"/>
        <end position="281"/>
    </location>
</feature>
<proteinExistence type="predicted"/>
<dbReference type="PANTHER" id="PTHR13510:SF44">
    <property type="entry name" value="RABENOSYN-5"/>
    <property type="match status" value="1"/>
</dbReference>
<dbReference type="Gene3D" id="3.30.40.10">
    <property type="entry name" value="Zinc/RING finger domain, C3HC4 (zinc finger)"/>
    <property type="match status" value="1"/>
</dbReference>
<evidence type="ECO:0000256" key="4">
    <source>
        <dbReference type="PROSITE-ProRule" id="PRU00091"/>
    </source>
</evidence>
<accession>A0ABQ9J4U7</accession>
<dbReference type="Pfam" id="PF01363">
    <property type="entry name" value="FYVE"/>
    <property type="match status" value="1"/>
</dbReference>
<dbReference type="InterPro" id="IPR011011">
    <property type="entry name" value="Znf_FYVE_PHD"/>
</dbReference>